<protein>
    <recommendedName>
        <fullName evidence="3">NlpE C-terminal OB domain-containing protein</fullName>
    </recommendedName>
</protein>
<comment type="caution">
    <text evidence="1">The sequence shown here is derived from an EMBL/GenBank/DDBJ whole genome shotgun (WGS) entry which is preliminary data.</text>
</comment>
<gene>
    <name evidence="1" type="ORF">GCM10010832_18040</name>
</gene>
<dbReference type="Proteomes" id="UP000599179">
    <property type="component" value="Unassembled WGS sequence"/>
</dbReference>
<evidence type="ECO:0000313" key="1">
    <source>
        <dbReference type="EMBL" id="GGE38186.1"/>
    </source>
</evidence>
<sequence>MKINLFILAISFAFMSCKDSNSKGENEKSKEIETEVETEVETTKFKSYVGEFIKVDDAAILKGRDFIYGVVLDSVGMELANQTESYKFDEYDMIPVVVTGDVIPNEAEDGWEELIKVKQIIRISEPKMEESIEIKKSVN</sequence>
<organism evidence="1 2">
    <name type="scientific">Psychroflexus planctonicus</name>
    <dbReference type="NCBI Taxonomy" id="1526575"/>
    <lineage>
        <taxon>Bacteria</taxon>
        <taxon>Pseudomonadati</taxon>
        <taxon>Bacteroidota</taxon>
        <taxon>Flavobacteriia</taxon>
        <taxon>Flavobacteriales</taxon>
        <taxon>Flavobacteriaceae</taxon>
        <taxon>Psychroflexus</taxon>
    </lineage>
</organism>
<accession>A0ABQ1SH15</accession>
<proteinExistence type="predicted"/>
<dbReference type="PROSITE" id="PS51257">
    <property type="entry name" value="PROKAR_LIPOPROTEIN"/>
    <property type="match status" value="1"/>
</dbReference>
<name>A0ABQ1SH15_9FLAO</name>
<reference evidence="2" key="1">
    <citation type="journal article" date="2019" name="Int. J. Syst. Evol. Microbiol.">
        <title>The Global Catalogue of Microorganisms (GCM) 10K type strain sequencing project: providing services to taxonomists for standard genome sequencing and annotation.</title>
        <authorList>
            <consortium name="The Broad Institute Genomics Platform"/>
            <consortium name="The Broad Institute Genome Sequencing Center for Infectious Disease"/>
            <person name="Wu L."/>
            <person name="Ma J."/>
        </authorList>
    </citation>
    <scope>NUCLEOTIDE SEQUENCE [LARGE SCALE GENOMIC DNA]</scope>
    <source>
        <strain evidence="2">CGMCC 1.12931</strain>
    </source>
</reference>
<keyword evidence="2" id="KW-1185">Reference proteome</keyword>
<dbReference type="RefSeq" id="WP_188458782.1">
    <property type="nucleotide sequence ID" value="NZ_BMGM01000007.1"/>
</dbReference>
<evidence type="ECO:0008006" key="3">
    <source>
        <dbReference type="Google" id="ProtNLM"/>
    </source>
</evidence>
<evidence type="ECO:0000313" key="2">
    <source>
        <dbReference type="Proteomes" id="UP000599179"/>
    </source>
</evidence>
<dbReference type="EMBL" id="BMGM01000007">
    <property type="protein sequence ID" value="GGE38186.1"/>
    <property type="molecule type" value="Genomic_DNA"/>
</dbReference>